<dbReference type="Gene3D" id="3.60.15.10">
    <property type="entry name" value="Ribonuclease Z/Hydroxyacylglutathione hydrolase-like"/>
    <property type="match status" value="1"/>
</dbReference>
<evidence type="ECO:0000313" key="1">
    <source>
        <dbReference type="EMBL" id="STQ13492.1"/>
    </source>
</evidence>
<gene>
    <name evidence="1" type="ORF">NCTC10005_06315</name>
</gene>
<dbReference type="AlphaFoldDB" id="A0A377M578"/>
<protein>
    <submittedName>
        <fullName evidence="1">Beta-lactamase domain-containing protein</fullName>
    </submittedName>
</protein>
<name>A0A377M578_ENTCL</name>
<dbReference type="InterPro" id="IPR036866">
    <property type="entry name" value="RibonucZ/Hydroxyglut_hydro"/>
</dbReference>
<organism evidence="1 2">
    <name type="scientific">Enterobacter cloacae</name>
    <dbReference type="NCBI Taxonomy" id="550"/>
    <lineage>
        <taxon>Bacteria</taxon>
        <taxon>Pseudomonadati</taxon>
        <taxon>Pseudomonadota</taxon>
        <taxon>Gammaproteobacteria</taxon>
        <taxon>Enterobacterales</taxon>
        <taxon>Enterobacteriaceae</taxon>
        <taxon>Enterobacter</taxon>
        <taxon>Enterobacter cloacae complex</taxon>
    </lineage>
</organism>
<reference evidence="1 2" key="1">
    <citation type="submission" date="2018-06" db="EMBL/GenBank/DDBJ databases">
        <authorList>
            <consortium name="Pathogen Informatics"/>
            <person name="Doyle S."/>
        </authorList>
    </citation>
    <scope>NUCLEOTIDE SEQUENCE [LARGE SCALE GENOMIC DNA]</scope>
    <source>
        <strain evidence="1 2">NCTC10005</strain>
    </source>
</reference>
<dbReference type="Proteomes" id="UP000255106">
    <property type="component" value="Unassembled WGS sequence"/>
</dbReference>
<proteinExistence type="predicted"/>
<accession>A0A377M578</accession>
<evidence type="ECO:0000313" key="2">
    <source>
        <dbReference type="Proteomes" id="UP000255106"/>
    </source>
</evidence>
<dbReference type="EMBL" id="UGJB01000004">
    <property type="protein sequence ID" value="STQ13492.1"/>
    <property type="molecule type" value="Genomic_DNA"/>
</dbReference>
<sequence>MENGQYDQDWKYIHMLPEETAQASVDLNAKAVVPGHNGRFVLAKHTWNDPLIQLAKASKDKNYRLLTPALGEPVRVSDPTQTFREWWE</sequence>